<evidence type="ECO:0000256" key="2">
    <source>
        <dbReference type="ARBA" id="ARBA00022472"/>
    </source>
</evidence>
<proteinExistence type="inferred from homology"/>
<dbReference type="Pfam" id="PF02536">
    <property type="entry name" value="mTERF"/>
    <property type="match status" value="2"/>
</dbReference>
<dbReference type="AlphaFoldDB" id="A0A5A7Q5R0"/>
<keyword evidence="3" id="KW-0809">Transit peptide</keyword>
<reference evidence="5" key="1">
    <citation type="journal article" date="2019" name="Curr. Biol.">
        <title>Genome Sequence of Striga asiatica Provides Insight into the Evolution of Plant Parasitism.</title>
        <authorList>
            <person name="Yoshida S."/>
            <person name="Kim S."/>
            <person name="Wafula E.K."/>
            <person name="Tanskanen J."/>
            <person name="Kim Y.M."/>
            <person name="Honaas L."/>
            <person name="Yang Z."/>
            <person name="Spallek T."/>
            <person name="Conn C.E."/>
            <person name="Ichihashi Y."/>
            <person name="Cheong K."/>
            <person name="Cui S."/>
            <person name="Der J.P."/>
            <person name="Gundlach H."/>
            <person name="Jiao Y."/>
            <person name="Hori C."/>
            <person name="Ishida J.K."/>
            <person name="Kasahara H."/>
            <person name="Kiba T."/>
            <person name="Kim M.S."/>
            <person name="Koo N."/>
            <person name="Laohavisit A."/>
            <person name="Lee Y.H."/>
            <person name="Lumba S."/>
            <person name="McCourt P."/>
            <person name="Mortimer J.C."/>
            <person name="Mutuku J.M."/>
            <person name="Nomura T."/>
            <person name="Sasaki-Sekimoto Y."/>
            <person name="Seto Y."/>
            <person name="Wang Y."/>
            <person name="Wakatake T."/>
            <person name="Sakakibara H."/>
            <person name="Demura T."/>
            <person name="Yamaguchi S."/>
            <person name="Yoneyama K."/>
            <person name="Manabe R.I."/>
            <person name="Nelson D.C."/>
            <person name="Schulman A.H."/>
            <person name="Timko M.P."/>
            <person name="dePamphilis C.W."/>
            <person name="Choi D."/>
            <person name="Shirasu K."/>
        </authorList>
    </citation>
    <scope>NUCLEOTIDE SEQUENCE [LARGE SCALE GENOMIC DNA]</scope>
    <source>
        <strain evidence="5">cv. UVA1</strain>
    </source>
</reference>
<evidence type="ECO:0000313" key="5">
    <source>
        <dbReference type="Proteomes" id="UP000325081"/>
    </source>
</evidence>
<keyword evidence="2" id="KW-0805">Transcription regulation</keyword>
<sequence length="426" mass="48676">MGFTSSSPFFDNPKPTSVSTCITSPSLLICPKSIICPFASETPVTTASGSSLLREINPASSFILEVKRFPRLFISSAVICSKYNIMIISKVLRCKNLTHLYLKDSPFPCYLRFSPLVHFSTVSNSTVSDYLLHKHHFSPEAASRVASSLTRLRDPKMSDSVLSFFKELGFSKTLMEKIVTSVPVLLSSDLEKTIKPKIKILQDLDFSSDDIANILSHDPRIFRSSVNYLEPNVKILKSCGVGMEQIIWFMCYFRRFIFCKPERMKKLVDKVNQMGVNMHSRIFMHAVRVMSSMNSRTWEQKMKIFRDMGFSDEEILAAFRQAPLVFGVSEEKINEVREVVLATGKYEVSCILKNPIAFTYSVENRFKPRFKVFEVLERENLIKSWPSLATMCRLSDRKFYDKFVGPYLDKVGGVYEVKSSVSEDKR</sequence>
<keyword evidence="2" id="KW-0804">Transcription</keyword>
<name>A0A5A7Q5R0_STRAF</name>
<evidence type="ECO:0000313" key="4">
    <source>
        <dbReference type="EMBL" id="GER40278.1"/>
    </source>
</evidence>
<accession>A0A5A7Q5R0</accession>
<dbReference type="InterPro" id="IPR038538">
    <property type="entry name" value="MTERF_sf"/>
</dbReference>
<comment type="similarity">
    <text evidence="1">Belongs to the mTERF family.</text>
</comment>
<dbReference type="InterPro" id="IPR003690">
    <property type="entry name" value="MTERF"/>
</dbReference>
<dbReference type="Gene3D" id="1.25.70.10">
    <property type="entry name" value="Transcription termination factor 3, mitochondrial"/>
    <property type="match status" value="1"/>
</dbReference>
<evidence type="ECO:0000256" key="1">
    <source>
        <dbReference type="ARBA" id="ARBA00007692"/>
    </source>
</evidence>
<comment type="caution">
    <text evidence="4">The sequence shown here is derived from an EMBL/GenBank/DDBJ whole genome shotgun (WGS) entry which is preliminary data.</text>
</comment>
<dbReference type="GO" id="GO:0006353">
    <property type="term" value="P:DNA-templated transcription termination"/>
    <property type="evidence" value="ECO:0007669"/>
    <property type="project" value="UniProtKB-KW"/>
</dbReference>
<dbReference type="OrthoDB" id="637682at2759"/>
<dbReference type="EMBL" id="BKCP01005849">
    <property type="protein sequence ID" value="GER40278.1"/>
    <property type="molecule type" value="Genomic_DNA"/>
</dbReference>
<evidence type="ECO:0000256" key="3">
    <source>
        <dbReference type="ARBA" id="ARBA00022946"/>
    </source>
</evidence>
<dbReference type="Proteomes" id="UP000325081">
    <property type="component" value="Unassembled WGS sequence"/>
</dbReference>
<dbReference type="PANTHER" id="PTHR13068">
    <property type="entry name" value="CGI-12 PROTEIN-RELATED"/>
    <property type="match status" value="1"/>
</dbReference>
<gene>
    <name evidence="4" type="ORF">STAS_16938</name>
</gene>
<dbReference type="SMART" id="SM00733">
    <property type="entry name" value="Mterf"/>
    <property type="match status" value="5"/>
</dbReference>
<organism evidence="4 5">
    <name type="scientific">Striga asiatica</name>
    <name type="common">Asiatic witchweed</name>
    <name type="synonym">Buchnera asiatica</name>
    <dbReference type="NCBI Taxonomy" id="4170"/>
    <lineage>
        <taxon>Eukaryota</taxon>
        <taxon>Viridiplantae</taxon>
        <taxon>Streptophyta</taxon>
        <taxon>Embryophyta</taxon>
        <taxon>Tracheophyta</taxon>
        <taxon>Spermatophyta</taxon>
        <taxon>Magnoliopsida</taxon>
        <taxon>eudicotyledons</taxon>
        <taxon>Gunneridae</taxon>
        <taxon>Pentapetalae</taxon>
        <taxon>asterids</taxon>
        <taxon>lamiids</taxon>
        <taxon>Lamiales</taxon>
        <taxon>Orobanchaceae</taxon>
        <taxon>Buchnereae</taxon>
        <taxon>Striga</taxon>
    </lineage>
</organism>
<dbReference type="FunFam" id="1.25.70.10:FF:000001">
    <property type="entry name" value="Mitochondrial transcription termination factor-like"/>
    <property type="match status" value="1"/>
</dbReference>
<protein>
    <submittedName>
        <fullName evidence="4">Mitochondrial transcription termination factorfamily protein</fullName>
    </submittedName>
</protein>
<dbReference type="GO" id="GO:0003676">
    <property type="term" value="F:nucleic acid binding"/>
    <property type="evidence" value="ECO:0007669"/>
    <property type="project" value="InterPro"/>
</dbReference>
<keyword evidence="2" id="KW-0806">Transcription termination</keyword>
<dbReference type="PANTHER" id="PTHR13068:SF130">
    <property type="entry name" value="TRANSCRIPTION TERMINATION FACTOR MTERF6, CHLOROPLASTIC_MITOCHONDRIAL-LIKE"/>
    <property type="match status" value="1"/>
</dbReference>
<keyword evidence="5" id="KW-1185">Reference proteome</keyword>